<feature type="region of interest" description="Disordered" evidence="1">
    <location>
        <begin position="170"/>
        <end position="282"/>
    </location>
</feature>
<dbReference type="Pfam" id="PF19259">
    <property type="entry name" value="Ty3_capsid"/>
    <property type="match status" value="1"/>
</dbReference>
<sequence length="576" mass="63205">MVNTRTGGGRDVPSQRRDHVVNQQNQAPPPPPPQPAMDPAMQQFLATQMQLIQQLTQTVANLQAQQNQQPPPPPEPVQPPRDHHRQFLSQHPPTYSHSADPLDADDWLKNVAKKLNIAQCTDREKVLYASGRLEGPAADWWDAYVNAHNAPDTITWQQFQDAFRTHHIPAGVQKRKFQSSSSGQTSNTRPRYNSSQGYQNRSGGNGGHYQQGQQAQRSGQQAQRYSQQTPRTPNQQQNRSGNGTPPVRTNNPVTPTPQAQRSDGQRSVQSSSQQGNQGQQNYARGRVNHVTAEAAQEASDVVIVFPGLFPRARDRGPALFFGPRLSLSSLFVSLTCGATVSVSSSPSLRPPHDSEPFPLAQALVSPGLISRRPDPLFRVAIAARRAQTLGLTRRRDSSCSVPPSRSVFASEFLSPLSRALLCSCDFAAMAEPLLAAVSLLHHSPRPQLPPKPNPASFRALAAAVAQLRPPRAAVVLPLCPEPLDLNPTATTRFKRTENDPFEGDQDQVFEEEPPQPGLNGSGERLTGDSIRRGRMGDQPWPQFESPGSWQALGMDTLVDNVVCLSKWGGERETKIE</sequence>
<proteinExistence type="predicted"/>
<dbReference type="OrthoDB" id="786614at2759"/>
<feature type="region of interest" description="Disordered" evidence="1">
    <location>
        <begin position="1"/>
        <end position="43"/>
    </location>
</feature>
<comment type="caution">
    <text evidence="3">The sequence shown here is derived from an EMBL/GenBank/DDBJ whole genome shotgun (WGS) entry which is preliminary data.</text>
</comment>
<feature type="compositionally biased region" description="Polar residues" evidence="1">
    <location>
        <begin position="87"/>
        <end position="97"/>
    </location>
</feature>
<keyword evidence="4" id="KW-1185">Reference proteome</keyword>
<dbReference type="AlphaFoldDB" id="A0A835F260"/>
<feature type="region of interest" description="Disordered" evidence="1">
    <location>
        <begin position="62"/>
        <end position="101"/>
    </location>
</feature>
<feature type="compositionally biased region" description="Basic and acidic residues" evidence="1">
    <location>
        <begin position="525"/>
        <end position="535"/>
    </location>
</feature>
<name>A0A835F260_9POAL</name>
<evidence type="ECO:0000256" key="1">
    <source>
        <dbReference type="SAM" id="MobiDB-lite"/>
    </source>
</evidence>
<feature type="compositionally biased region" description="Polar residues" evidence="1">
    <location>
        <begin position="178"/>
        <end position="202"/>
    </location>
</feature>
<dbReference type="EMBL" id="JACEFO010001651">
    <property type="protein sequence ID" value="KAF8726226.1"/>
    <property type="molecule type" value="Genomic_DNA"/>
</dbReference>
<feature type="compositionally biased region" description="Gly residues" evidence="1">
    <location>
        <begin position="1"/>
        <end position="10"/>
    </location>
</feature>
<feature type="compositionally biased region" description="Pro residues" evidence="1">
    <location>
        <begin position="69"/>
        <end position="79"/>
    </location>
</feature>
<feature type="compositionally biased region" description="Acidic residues" evidence="1">
    <location>
        <begin position="499"/>
        <end position="513"/>
    </location>
</feature>
<dbReference type="InterPro" id="IPR045358">
    <property type="entry name" value="Ty3_capsid"/>
</dbReference>
<dbReference type="Proteomes" id="UP000636709">
    <property type="component" value="Unassembled WGS sequence"/>
</dbReference>
<feature type="compositionally biased region" description="Pro residues" evidence="1">
    <location>
        <begin position="27"/>
        <end position="36"/>
    </location>
</feature>
<evidence type="ECO:0000313" key="4">
    <source>
        <dbReference type="Proteomes" id="UP000636709"/>
    </source>
</evidence>
<organism evidence="3 4">
    <name type="scientific">Digitaria exilis</name>
    <dbReference type="NCBI Taxonomy" id="1010633"/>
    <lineage>
        <taxon>Eukaryota</taxon>
        <taxon>Viridiplantae</taxon>
        <taxon>Streptophyta</taxon>
        <taxon>Embryophyta</taxon>
        <taxon>Tracheophyta</taxon>
        <taxon>Spermatophyta</taxon>
        <taxon>Magnoliopsida</taxon>
        <taxon>Liliopsida</taxon>
        <taxon>Poales</taxon>
        <taxon>Poaceae</taxon>
        <taxon>PACMAD clade</taxon>
        <taxon>Panicoideae</taxon>
        <taxon>Panicodae</taxon>
        <taxon>Paniceae</taxon>
        <taxon>Anthephorinae</taxon>
        <taxon>Digitaria</taxon>
    </lineage>
</organism>
<reference evidence="3" key="1">
    <citation type="submission" date="2020-07" db="EMBL/GenBank/DDBJ databases">
        <title>Genome sequence and genetic diversity analysis of an under-domesticated orphan crop, white fonio (Digitaria exilis).</title>
        <authorList>
            <person name="Bennetzen J.L."/>
            <person name="Chen S."/>
            <person name="Ma X."/>
            <person name="Wang X."/>
            <person name="Yssel A.E.J."/>
            <person name="Chaluvadi S.R."/>
            <person name="Johnson M."/>
            <person name="Gangashetty P."/>
            <person name="Hamidou F."/>
            <person name="Sanogo M.D."/>
            <person name="Zwaenepoel A."/>
            <person name="Wallace J."/>
            <person name="Van De Peer Y."/>
            <person name="Van Deynze A."/>
        </authorList>
    </citation>
    <scope>NUCLEOTIDE SEQUENCE</scope>
    <source>
        <tissue evidence="3">Leaves</tissue>
    </source>
</reference>
<feature type="region of interest" description="Disordered" evidence="1">
    <location>
        <begin position="494"/>
        <end position="549"/>
    </location>
</feature>
<feature type="compositionally biased region" description="Low complexity" evidence="1">
    <location>
        <begin position="210"/>
        <end position="282"/>
    </location>
</feature>
<evidence type="ECO:0000313" key="3">
    <source>
        <dbReference type="EMBL" id="KAF8726226.1"/>
    </source>
</evidence>
<gene>
    <name evidence="3" type="ORF">HU200_019682</name>
</gene>
<protein>
    <recommendedName>
        <fullName evidence="2">Ty3 transposon capsid-like protein domain-containing protein</fullName>
    </recommendedName>
</protein>
<evidence type="ECO:0000259" key="2">
    <source>
        <dbReference type="Pfam" id="PF19259"/>
    </source>
</evidence>
<accession>A0A835F260</accession>
<feature type="domain" description="Ty3 transposon capsid-like protein" evidence="2">
    <location>
        <begin position="85"/>
        <end position="167"/>
    </location>
</feature>